<dbReference type="PANTHER" id="PTHR35109:SF1">
    <property type="entry name" value="GLUTAMATE RACEMASE"/>
    <property type="match status" value="1"/>
</dbReference>
<reference evidence="1 2" key="1">
    <citation type="submission" date="2023-10" db="EMBL/GenBank/DDBJ databases">
        <title>Chromosome-scale genome assembly provides insights into flower coloration mechanisms of Canna indica.</title>
        <authorList>
            <person name="Li C."/>
        </authorList>
    </citation>
    <scope>NUCLEOTIDE SEQUENCE [LARGE SCALE GENOMIC DNA]</scope>
    <source>
        <tissue evidence="1">Flower</tissue>
    </source>
</reference>
<proteinExistence type="predicted"/>
<dbReference type="PANTHER" id="PTHR35109">
    <property type="entry name" value="GLUTAMATE RACEMASE"/>
    <property type="match status" value="1"/>
</dbReference>
<evidence type="ECO:0000313" key="1">
    <source>
        <dbReference type="EMBL" id="WOK94419.1"/>
    </source>
</evidence>
<name>A0AAQ3Q327_9LILI</name>
<dbReference type="EMBL" id="CP136890">
    <property type="protein sequence ID" value="WOK94419.1"/>
    <property type="molecule type" value="Genomic_DNA"/>
</dbReference>
<dbReference type="AlphaFoldDB" id="A0AAQ3Q327"/>
<evidence type="ECO:0000313" key="2">
    <source>
        <dbReference type="Proteomes" id="UP001327560"/>
    </source>
</evidence>
<protein>
    <submittedName>
        <fullName evidence="1">Uncharacterized protein</fullName>
    </submittedName>
</protein>
<dbReference type="Proteomes" id="UP001327560">
    <property type="component" value="Chromosome 1"/>
</dbReference>
<sequence length="105" mass="12066">MRRPVFTRSSRLIREVKISGHATPASQGLKQQQQQQICGAVDEVSWWVPDPRTGIYYPKGHEWVMEDVPRGASSFPTAYWLRNFEGVEKSSDSHLSNYDHPFLGF</sequence>
<accession>A0AAQ3Q327</accession>
<keyword evidence="2" id="KW-1185">Reference proteome</keyword>
<gene>
    <name evidence="1" type="ORF">Cni_G03121</name>
</gene>
<organism evidence="1 2">
    <name type="scientific">Canna indica</name>
    <name type="common">Indian-shot</name>
    <dbReference type="NCBI Taxonomy" id="4628"/>
    <lineage>
        <taxon>Eukaryota</taxon>
        <taxon>Viridiplantae</taxon>
        <taxon>Streptophyta</taxon>
        <taxon>Embryophyta</taxon>
        <taxon>Tracheophyta</taxon>
        <taxon>Spermatophyta</taxon>
        <taxon>Magnoliopsida</taxon>
        <taxon>Liliopsida</taxon>
        <taxon>Zingiberales</taxon>
        <taxon>Cannaceae</taxon>
        <taxon>Canna</taxon>
    </lineage>
</organism>